<dbReference type="Proteomes" id="UP000807716">
    <property type="component" value="Unassembled WGS sequence"/>
</dbReference>
<name>A0A9P6Q2G9_9FUNG</name>
<feature type="compositionally biased region" description="Low complexity" evidence="1">
    <location>
        <begin position="825"/>
        <end position="847"/>
    </location>
</feature>
<feature type="compositionally biased region" description="Acidic residues" evidence="1">
    <location>
        <begin position="1020"/>
        <end position="1043"/>
    </location>
</feature>
<dbReference type="OrthoDB" id="2438185at2759"/>
<feature type="region of interest" description="Disordered" evidence="1">
    <location>
        <begin position="640"/>
        <end position="661"/>
    </location>
</feature>
<organism evidence="2 3">
    <name type="scientific">Actinomortierella ambigua</name>
    <dbReference type="NCBI Taxonomy" id="1343610"/>
    <lineage>
        <taxon>Eukaryota</taxon>
        <taxon>Fungi</taxon>
        <taxon>Fungi incertae sedis</taxon>
        <taxon>Mucoromycota</taxon>
        <taxon>Mortierellomycotina</taxon>
        <taxon>Mortierellomycetes</taxon>
        <taxon>Mortierellales</taxon>
        <taxon>Mortierellaceae</taxon>
        <taxon>Actinomortierella</taxon>
    </lineage>
</organism>
<sequence>MSQLPVECLEYIVEHLEDDSATLYSLLTTNRLLFLITLKVLYKSPFRLIATIPAPCSPYQDLVRKFVHHETASSQTETTVQPVVAASATNDIVQPLSPSSTAKLDVSEGAFTYSVESSAIPTTSGVGDEDMWGELIHPHTLPFEFSSHPATDTAWLAPQGTAGLTPTSGLENDSWPTTAEEELHATSRADELLSKETMMQHVALRQRVQRDRTSWSRFMRRTELLGRLLLLSVDIPGVQERVPRLQERFIPTKAHQTPPIAPSAMSPTMGRENASTFGDVLLTSLLDGSVRPTASILDAPTTNIPDLISFVDLELDGISEETDPQENEDIQLQAQFKPTVDYFQYYTQLDHSGLWSVLTLLFPGAGRRVYDRIQAEIELGILKYCAPRIESMKITNPQLVIPYMLEHDAEFVRLKEIELLDKSWKANELKLVHDFLVAHARRFPSATAFASTSITNDQPNEENPPSFLRTSTVVARTMKAGCRILSADRPLAFSCNSSGIRRLKYRSSRSPWDNVCLNGQRFDPLQLLLALGPGIREIDMLYWPTTQLLDVLHGNVDAGAIRRLQLRYLDTPSEPSPWHAPEFLRQCRQLDQLRVFTLDGTMFSWAVQEQQARWLRVHQQRQPQHRRDHSRVERLAADSLAATTSTSSPQNPVPLRDLGLTAPDGNVMRQVAAGTLYAFQQTLESVDLRSRSEGRDLAPFDPSLIGDELTRHPLSSKNTPNPYAIFCQRDAMHQANSEKQEQAETDTWEEDDDGFRSWMLQAPLTVRWPMERLRELRLTGGKLALEFDLDSLQWMPNLHTLALSIRRGALQNERFRWTCNREPFTTLTPPSTGKPSSLSTPSSPQTPMKHQSLMYLPYVAGPQLRRIMFQGPWPEISDCTLDKMIRVAVDTPPSLLRPSPSHEPPPSPKTQWGDHLLELTVLDNPEVTVQGMTHLAACLEHVQIVGFNTNICKRTATLSWQRYQRLKRMARQNKLRPQRTRGVWDMAPETVKKDEKVYEGDDDWAWDWWVSDYKDHLPDYDEDEDDDGSLGEEEEEEEEEDALAEIWPDARPLSPLPAASETSTNEHDDYLRRQQQWVEQHQRRNEEPTEDLSHVVKDWLLRAQVALPWVDMGPDAQHLGHRTTTVRHSEHGWMS</sequence>
<evidence type="ECO:0000313" key="2">
    <source>
        <dbReference type="EMBL" id="KAG0258363.1"/>
    </source>
</evidence>
<reference evidence="2" key="1">
    <citation type="journal article" date="2020" name="Fungal Divers.">
        <title>Resolving the Mortierellaceae phylogeny through synthesis of multi-gene phylogenetics and phylogenomics.</title>
        <authorList>
            <person name="Vandepol N."/>
            <person name="Liber J."/>
            <person name="Desiro A."/>
            <person name="Na H."/>
            <person name="Kennedy M."/>
            <person name="Barry K."/>
            <person name="Grigoriev I.V."/>
            <person name="Miller A.N."/>
            <person name="O'Donnell K."/>
            <person name="Stajich J.E."/>
            <person name="Bonito G."/>
        </authorList>
    </citation>
    <scope>NUCLEOTIDE SEQUENCE</scope>
    <source>
        <strain evidence="2">BC1065</strain>
    </source>
</reference>
<dbReference type="EMBL" id="JAAAJB010000328">
    <property type="protein sequence ID" value="KAG0258363.1"/>
    <property type="molecule type" value="Genomic_DNA"/>
</dbReference>
<evidence type="ECO:0000313" key="3">
    <source>
        <dbReference type="Proteomes" id="UP000807716"/>
    </source>
</evidence>
<accession>A0A9P6Q2G9</accession>
<feature type="region of interest" description="Disordered" evidence="1">
    <location>
        <begin position="1017"/>
        <end position="1067"/>
    </location>
</feature>
<feature type="region of interest" description="Disordered" evidence="1">
    <location>
        <begin position="822"/>
        <end position="848"/>
    </location>
</feature>
<proteinExistence type="predicted"/>
<evidence type="ECO:0000256" key="1">
    <source>
        <dbReference type="SAM" id="MobiDB-lite"/>
    </source>
</evidence>
<comment type="caution">
    <text evidence="2">The sequence shown here is derived from an EMBL/GenBank/DDBJ whole genome shotgun (WGS) entry which is preliminary data.</text>
</comment>
<keyword evidence="3" id="KW-1185">Reference proteome</keyword>
<dbReference type="AlphaFoldDB" id="A0A9P6Q2G9"/>
<gene>
    <name evidence="2" type="ORF">DFQ27_004676</name>
</gene>
<protein>
    <submittedName>
        <fullName evidence="2">Uncharacterized protein</fullName>
    </submittedName>
</protein>